<dbReference type="SMART" id="SM00343">
    <property type="entry name" value="ZnF_C2HC"/>
    <property type="match status" value="4"/>
</dbReference>
<evidence type="ECO:0000313" key="4">
    <source>
        <dbReference type="Proteomes" id="UP000054516"/>
    </source>
</evidence>
<evidence type="ECO:0000313" key="3">
    <source>
        <dbReference type="EMBL" id="GAP83136.2"/>
    </source>
</evidence>
<feature type="compositionally biased region" description="Basic and acidic residues" evidence="1">
    <location>
        <begin position="250"/>
        <end position="260"/>
    </location>
</feature>
<dbReference type="AlphaFoldDB" id="A0A1S7UIT7"/>
<dbReference type="OrthoDB" id="7608935at2759"/>
<protein>
    <recommendedName>
        <fullName evidence="2">CCHC-type domain-containing protein</fullName>
    </recommendedName>
</protein>
<accession>A0A1S7UIT7</accession>
<dbReference type="InterPro" id="IPR001878">
    <property type="entry name" value="Znf_CCHC"/>
</dbReference>
<dbReference type="OMA" id="ANTTCHE"/>
<proteinExistence type="predicted"/>
<organism evidence="3">
    <name type="scientific">Rosellinia necatrix</name>
    <name type="common">White root-rot fungus</name>
    <dbReference type="NCBI Taxonomy" id="77044"/>
    <lineage>
        <taxon>Eukaryota</taxon>
        <taxon>Fungi</taxon>
        <taxon>Dikarya</taxon>
        <taxon>Ascomycota</taxon>
        <taxon>Pezizomycotina</taxon>
        <taxon>Sordariomycetes</taxon>
        <taxon>Xylariomycetidae</taxon>
        <taxon>Xylariales</taxon>
        <taxon>Xylariaceae</taxon>
        <taxon>Rosellinia</taxon>
    </lineage>
</organism>
<feature type="compositionally biased region" description="Low complexity" evidence="1">
    <location>
        <begin position="235"/>
        <end position="244"/>
    </location>
</feature>
<evidence type="ECO:0000256" key="1">
    <source>
        <dbReference type="SAM" id="MobiDB-lite"/>
    </source>
</evidence>
<dbReference type="GO" id="GO:0008270">
    <property type="term" value="F:zinc ion binding"/>
    <property type="evidence" value="ECO:0007669"/>
    <property type="project" value="InterPro"/>
</dbReference>
<name>A0A1S7UIT7_ROSNE</name>
<dbReference type="Proteomes" id="UP000054516">
    <property type="component" value="Unassembled WGS sequence"/>
</dbReference>
<feature type="compositionally biased region" description="Low complexity" evidence="1">
    <location>
        <begin position="147"/>
        <end position="158"/>
    </location>
</feature>
<feature type="compositionally biased region" description="Acidic residues" evidence="1">
    <location>
        <begin position="82"/>
        <end position="111"/>
    </location>
</feature>
<feature type="compositionally biased region" description="Low complexity" evidence="1">
    <location>
        <begin position="71"/>
        <end position="81"/>
    </location>
</feature>
<feature type="compositionally biased region" description="Polar residues" evidence="1">
    <location>
        <begin position="186"/>
        <end position="200"/>
    </location>
</feature>
<evidence type="ECO:0000259" key="2">
    <source>
        <dbReference type="SMART" id="SM00343"/>
    </source>
</evidence>
<keyword evidence="4" id="KW-1185">Reference proteome</keyword>
<dbReference type="STRING" id="77044.A0A1S7UIT7"/>
<feature type="region of interest" description="Disordered" evidence="1">
    <location>
        <begin position="1"/>
        <end position="205"/>
    </location>
</feature>
<feature type="domain" description="CCHC-type" evidence="2">
    <location>
        <begin position="419"/>
        <end position="435"/>
    </location>
</feature>
<reference evidence="3" key="1">
    <citation type="submission" date="2016-03" db="EMBL/GenBank/DDBJ databases">
        <title>Draft genome sequence of Rosellinia necatrix.</title>
        <authorList>
            <person name="Kanematsu S."/>
        </authorList>
    </citation>
    <scope>NUCLEOTIDE SEQUENCE [LARGE SCALE GENOMIC DNA]</scope>
    <source>
        <strain evidence="3">W97</strain>
    </source>
</reference>
<dbReference type="EMBL" id="DF977449">
    <property type="protein sequence ID" value="GAP83136.2"/>
    <property type="molecule type" value="Genomic_DNA"/>
</dbReference>
<feature type="domain" description="CCHC-type" evidence="2">
    <location>
        <begin position="519"/>
        <end position="535"/>
    </location>
</feature>
<feature type="region of interest" description="Disordered" evidence="1">
    <location>
        <begin position="234"/>
        <end position="266"/>
    </location>
</feature>
<sequence length="747" mass="81597">MEHPLQSPSEVHASPKPFDTCRDSPVSAPQKRPYAYGEELKGLDPSEDEGNPRELSKPAFKRRKMGRGTAVDGSSSIGGSSDVDDVDDGDDGDDGSDGSDADSDGVDDGEIVESPLPSGVAAPMSTESPLQASAWPQPMNTSNVLTSISSEEGEIIASEDTKEDSNQTQEVDEERDPGESEERENASSAVNKSPQASLPNWNHGIKLGTRTTFGAKSTKSFFINPSAAVGTSVAVETPPVVETTDGNQEEQPKKEQEKEKKRVRSRDPVSFFEASNAKWNFPLSAQKIDVLADISEEDRFWPTLLKDWIARLVQENSEAADRLTYKVVRAGWSLYITKRMGFIQGTKRHMIATRTVAQNFMASLNKDKIDAMVSDARQKEPATKPDGDVSAAARLPPSHDEEFRLQTKYFPNADDPSRHCLSCSGIGHATQTCPELSCRFCESKEHSPFGCPTKRRCDKCLQTGHGVDTCQEKLALAPDELGGCAFCNADHQDEDCSEIWRSFIPSELNIKKVQSIPAFCYVCGGENHYGPECSLSGISGGVIYGATWSKANRDLYVDPKSEAIAIAWTGIDINQLTRPEFHILGRATRKTHTYFFSSDESEEELIHAPVAKPQTRGEIRIASNIGTMNGNSHGQGGRKGSHFNPCLLGHYHHGLKSLHMVGRLDAAGVGIAVAGVVVEEENERSVEFRCILTERWIRSVPFIESPASNMRLALSVATYPPTTQVYGSRSPAMVKQAQTPSRPYPTA</sequence>
<feature type="domain" description="CCHC-type" evidence="2">
    <location>
        <begin position="456"/>
        <end position="472"/>
    </location>
</feature>
<gene>
    <name evidence="3" type="ORF">SAMD00023353_0401370</name>
</gene>
<dbReference type="GO" id="GO:0003676">
    <property type="term" value="F:nucleic acid binding"/>
    <property type="evidence" value="ECO:0007669"/>
    <property type="project" value="InterPro"/>
</dbReference>
<feature type="region of interest" description="Disordered" evidence="1">
    <location>
        <begin position="727"/>
        <end position="747"/>
    </location>
</feature>
<dbReference type="Gene3D" id="4.10.60.10">
    <property type="entry name" value="Zinc finger, CCHC-type"/>
    <property type="match status" value="1"/>
</dbReference>
<feature type="compositionally biased region" description="Basic and acidic residues" evidence="1">
    <location>
        <begin position="38"/>
        <end position="56"/>
    </location>
</feature>
<feature type="domain" description="CCHC-type" evidence="2">
    <location>
        <begin position="437"/>
        <end position="453"/>
    </location>
</feature>